<sequence>MANYMVRVEIFGAGPKEYSYLTESMGIIDFRNTVRYSNGELMLLPTGTYVGVSASSVMEIRDKVRKLATPLSSKAPAIFVCQYSEWSAYLYSASISSFASESES</sequence>
<evidence type="ECO:0000313" key="2">
    <source>
        <dbReference type="Proteomes" id="UP001271890"/>
    </source>
</evidence>
<protein>
    <submittedName>
        <fullName evidence="1">Type V toxin-antitoxin system endoribonuclease antitoxin GhoS</fullName>
    </submittedName>
</protein>
<dbReference type="EMBL" id="VCDN01000036">
    <property type="protein sequence ID" value="MDX7987584.1"/>
    <property type="molecule type" value="Genomic_DNA"/>
</dbReference>
<dbReference type="Proteomes" id="UP001271890">
    <property type="component" value="Unassembled WGS sequence"/>
</dbReference>
<gene>
    <name evidence="1" type="primary">ghoS</name>
    <name evidence="1" type="ORF">FE392_09605</name>
</gene>
<dbReference type="InterPro" id="IPR038241">
    <property type="entry name" value="GhoS_sf"/>
</dbReference>
<name>A0ABU4S9V7_9GAMM</name>
<dbReference type="RefSeq" id="WP_319930009.1">
    <property type="nucleotide sequence ID" value="NZ_VCDN01000036.1"/>
</dbReference>
<comment type="caution">
    <text evidence="1">The sequence shown here is derived from an EMBL/GenBank/DDBJ whole genome shotgun (WGS) entry which is preliminary data.</text>
</comment>
<proteinExistence type="predicted"/>
<dbReference type="Pfam" id="PF11080">
    <property type="entry name" value="GhoS"/>
    <property type="match status" value="1"/>
</dbReference>
<dbReference type="Gene3D" id="3.30.70.2360">
    <property type="match status" value="1"/>
</dbReference>
<organism evidence="1 2">
    <name type="scientific">Xenorhabdus santafensis</name>
    <dbReference type="NCBI Taxonomy" id="2582833"/>
    <lineage>
        <taxon>Bacteria</taxon>
        <taxon>Pseudomonadati</taxon>
        <taxon>Pseudomonadota</taxon>
        <taxon>Gammaproteobacteria</taxon>
        <taxon>Enterobacterales</taxon>
        <taxon>Morganellaceae</taxon>
        <taxon>Xenorhabdus</taxon>
    </lineage>
</organism>
<reference evidence="2" key="1">
    <citation type="journal article" date="2024" name="Toxins">
        <title>Genome Sequence Analysis of Native Xenorhabdus Strains Isolated from Entomopathogenic Nematodes in Argentina.</title>
        <authorList>
            <person name="Palma L."/>
            <person name="Frizzo L."/>
            <person name="Kaiser S."/>
            <person name="Berry C."/>
            <person name="Caballero P."/>
            <person name="Bode H.B."/>
            <person name="Del Valle E.E."/>
        </authorList>
    </citation>
    <scope>NUCLEOTIDE SEQUENCE [LARGE SCALE GENOMIC DNA]</scope>
    <source>
        <strain evidence="2">12</strain>
    </source>
</reference>
<accession>A0ABU4S9V7</accession>
<evidence type="ECO:0000313" key="1">
    <source>
        <dbReference type="EMBL" id="MDX7987584.1"/>
    </source>
</evidence>
<keyword evidence="2" id="KW-1185">Reference proteome</keyword>
<dbReference type="InterPro" id="IPR022597">
    <property type="entry name" value="GhoS"/>
</dbReference>